<keyword evidence="1" id="KW-0175">Coiled coil</keyword>
<dbReference type="InParanoid" id="A0A1X7VHG9"/>
<dbReference type="AlphaFoldDB" id="A0A1X7VHG9"/>
<reference evidence="2" key="1">
    <citation type="submission" date="2017-05" db="UniProtKB">
        <authorList>
            <consortium name="EnsemblMetazoa"/>
        </authorList>
    </citation>
    <scope>IDENTIFICATION</scope>
</reference>
<protein>
    <submittedName>
        <fullName evidence="2">Uncharacterized protein</fullName>
    </submittedName>
</protein>
<evidence type="ECO:0000256" key="1">
    <source>
        <dbReference type="SAM" id="Coils"/>
    </source>
</evidence>
<feature type="coiled-coil region" evidence="1">
    <location>
        <begin position="72"/>
        <end position="100"/>
    </location>
</feature>
<dbReference type="EnsemblMetazoa" id="Aqu2.1.38917_001">
    <property type="protein sequence ID" value="Aqu2.1.38917_001"/>
    <property type="gene ID" value="Aqu2.1.38917"/>
</dbReference>
<name>A0A1X7VHG9_AMPQE</name>
<evidence type="ECO:0000313" key="2">
    <source>
        <dbReference type="EnsemblMetazoa" id="Aqu2.1.38917_001"/>
    </source>
</evidence>
<sequence length="147" mass="16552">MEQIHKAEHDLRNIPGNTIVASKKKHKTYAKDSNEPIAAVMTANHAEAVEGDYRLTYSDFKEQLQQACSDGDKDSQEKIEELAQEMARFLKKKKKRLSNDIIQESAYEKVAVVTGKSDIVEGVPPINFQAIIEKELGPLENNEPNLE</sequence>
<accession>A0A1X7VHG9</accession>
<proteinExistence type="predicted"/>
<organism evidence="2">
    <name type="scientific">Amphimedon queenslandica</name>
    <name type="common">Sponge</name>
    <dbReference type="NCBI Taxonomy" id="400682"/>
    <lineage>
        <taxon>Eukaryota</taxon>
        <taxon>Metazoa</taxon>
        <taxon>Porifera</taxon>
        <taxon>Demospongiae</taxon>
        <taxon>Heteroscleromorpha</taxon>
        <taxon>Haplosclerida</taxon>
        <taxon>Niphatidae</taxon>
        <taxon>Amphimedon</taxon>
    </lineage>
</organism>